<keyword evidence="1" id="KW-1133">Transmembrane helix</keyword>
<proteinExistence type="predicted"/>
<dbReference type="Proteomes" id="UP000838756">
    <property type="component" value="Unassembled WGS sequence"/>
</dbReference>
<name>A0A8S4R406_9NEOP</name>
<dbReference type="AlphaFoldDB" id="A0A8S4R406"/>
<dbReference type="Gene3D" id="1.20.120.550">
    <property type="entry name" value="Membrane associated eicosanoid/glutathione metabolism-like domain"/>
    <property type="match status" value="1"/>
</dbReference>
<reference evidence="2" key="1">
    <citation type="submission" date="2022-03" db="EMBL/GenBank/DDBJ databases">
        <authorList>
            <person name="Lindestad O."/>
        </authorList>
    </citation>
    <scope>NUCLEOTIDE SEQUENCE</scope>
</reference>
<keyword evidence="3" id="KW-1185">Reference proteome</keyword>
<comment type="caution">
    <text evidence="2">The sequence shown here is derived from an EMBL/GenBank/DDBJ whole genome shotgun (WGS) entry which is preliminary data.</text>
</comment>
<dbReference type="SUPFAM" id="SSF161084">
    <property type="entry name" value="MAPEG domain-like"/>
    <property type="match status" value="1"/>
</dbReference>
<sequence length="197" mass="21897">MGEEPKTITISLETPLTQTYIVHAALLAVKLLALSPMAAVTWVNKGIFPNVDIVRRAYLSELKNLAPFWIVGALYLTTTPPIHVGISLFRTYTVARIIMIFGYATRPVPAAISDFALVTSYITANRPDIVLVDRSMRRAINVNITIPHDDNLVKAEKEKVSKYLDLAHEITAMWNVESTVIVPIVVSVSREKLRPTS</sequence>
<gene>
    <name evidence="2" type="primary">jg15288</name>
    <name evidence="2" type="ORF">PAEG_LOCUS9929</name>
</gene>
<dbReference type="OrthoDB" id="193139at2759"/>
<dbReference type="EMBL" id="CAKXAJ010024828">
    <property type="protein sequence ID" value="CAH2230836.1"/>
    <property type="molecule type" value="Genomic_DNA"/>
</dbReference>
<feature type="transmembrane region" description="Helical" evidence="1">
    <location>
        <begin position="20"/>
        <end position="44"/>
    </location>
</feature>
<feature type="transmembrane region" description="Helical" evidence="1">
    <location>
        <begin position="65"/>
        <end position="89"/>
    </location>
</feature>
<evidence type="ECO:0000256" key="1">
    <source>
        <dbReference type="SAM" id="Phobius"/>
    </source>
</evidence>
<dbReference type="InterPro" id="IPR023352">
    <property type="entry name" value="MAPEG-like_dom_sf"/>
</dbReference>
<keyword evidence="1" id="KW-0812">Transmembrane</keyword>
<keyword evidence="1" id="KW-0472">Membrane</keyword>
<evidence type="ECO:0000313" key="3">
    <source>
        <dbReference type="Proteomes" id="UP000838756"/>
    </source>
</evidence>
<protein>
    <submittedName>
        <fullName evidence="2">Jg15288 protein</fullName>
    </submittedName>
</protein>
<accession>A0A8S4R406</accession>
<organism evidence="2 3">
    <name type="scientific">Pararge aegeria aegeria</name>
    <dbReference type="NCBI Taxonomy" id="348720"/>
    <lineage>
        <taxon>Eukaryota</taxon>
        <taxon>Metazoa</taxon>
        <taxon>Ecdysozoa</taxon>
        <taxon>Arthropoda</taxon>
        <taxon>Hexapoda</taxon>
        <taxon>Insecta</taxon>
        <taxon>Pterygota</taxon>
        <taxon>Neoptera</taxon>
        <taxon>Endopterygota</taxon>
        <taxon>Lepidoptera</taxon>
        <taxon>Glossata</taxon>
        <taxon>Ditrysia</taxon>
        <taxon>Papilionoidea</taxon>
        <taxon>Nymphalidae</taxon>
        <taxon>Satyrinae</taxon>
        <taxon>Satyrini</taxon>
        <taxon>Parargina</taxon>
        <taxon>Pararge</taxon>
    </lineage>
</organism>
<evidence type="ECO:0000313" key="2">
    <source>
        <dbReference type="EMBL" id="CAH2230836.1"/>
    </source>
</evidence>